<organism evidence="22 23">
    <name type="scientific">Xenopus laevis</name>
    <name type="common">African clawed frog</name>
    <dbReference type="NCBI Taxonomy" id="8355"/>
    <lineage>
        <taxon>Eukaryota</taxon>
        <taxon>Metazoa</taxon>
        <taxon>Chordata</taxon>
        <taxon>Craniata</taxon>
        <taxon>Vertebrata</taxon>
        <taxon>Euteleostomi</taxon>
        <taxon>Amphibia</taxon>
        <taxon>Batrachia</taxon>
        <taxon>Anura</taxon>
        <taxon>Pipoidea</taxon>
        <taxon>Pipidae</taxon>
        <taxon>Xenopodinae</taxon>
        <taxon>Xenopus</taxon>
        <taxon>Xenopus</taxon>
    </lineage>
</organism>
<evidence type="ECO:0000256" key="5">
    <source>
        <dbReference type="ARBA" id="ARBA00022723"/>
    </source>
</evidence>
<sequence>MAAAGGGGPGGPGTGGKIRSRRYHLSSGRTPYSKSRQQQQGIISRVTDTVKSIVPGWLQKYFNKQEEEHDRVHSASEVIVNDTEARENNAEHHIYVVDDDDDEEGNSPTDGRVTPEPIINVDEEGVCIVPSTSQSAINNTDALTRPSLHRASLNFNIFDSPALNCQPSTSSAFPIGTSGFSLIKEIKDSTSQHDDDNISTTSGFSSRASDKDLAVSKNVSVPPLWSPEVDRSQSLSHNSSMTSKKPTFNLSAFGSLSPSLGNASILNRQLGDSPFYPGKTTYQGAAAVRSSRVRATPYQAPLRRQVKAKPAAHSQQCGVTSSAARRILQSLEKMSSPLADAKRIPSNSSLSHTPEKNVMDIPENPSKRKKVESPFPPVQRLVTPKSISVSANRSLYIKPSLTPSAVSNTNSRRIQPDKHNESTKNNLQTTSQSHSFSYPKFSTPASNGLSSGTGGGKMMREKGSHYSTKPANEELDGPVLPEIPLPLSTAALPSFQFSTLSGSATSPISVTKPANSTTCRLTSSSPSFTFSSPIVKSTESNAQSPGSSVDFTFSVPAAKASCATSDESKVSAVSSAAKTHAAVSSAKNTDDEQLGFCKPAKTLKEGSVLDMLRSPGFSSSPSLLTSASSLNRSTPTLSKTVGNTFSPANVSLGVGSKQAFGLWQCSACFHENMSSDSNCISCSALKPRPTETSKKLPASPPSSNTKSTVPLSSTPGLGDIFKKPAGMWDCDTCLVQNKAEVTKCVACETPKPGTGMKATLLIPSTTKSTNPATNTLAFASCSASIPNEEMFKKPMGSWECTVCHMQNKTEDNTCVGCKAEKLGTVKSVPTAAPSGLLGLLDQFKKPTGSWDCDVCLIQNKPEANKCVACESAKPGTKAELKGTFDTVKNSVSVAPLSSGQLGLLDQFKKSAGSWDCDVCLVENKPEATKCVACETSKPGTKAELKGFGTSTFSSGTAAPTFKFGVQSSDSTAELKSGASTSGFAKSIGDFKFGLASASTTTEETGKKSFTFGSSTTNEVSAGFKFGIAGSAQTKPDALSQSTTSGFTFGSVSNTVSLAPTATSSGSTGLQVAAAIADSNLATTATLKSAEDKKAEAPTITPFSFGKTDQNKETASTSFVFGKKDEKTDSAPTGSSFAFGLKKDGEESKQFLFGKPEPTKVDGSAASAGFAFGVTNPTEKKDIEQPGKSVFAFGAQTSITDAGASKQPFSFLTNVSSTAASSSTCVSSSVFGSVTQSSTPATPSNVFGSAISANAPAPSSGVFGNLTPSNAPAASSTLFGNVAPSSTPSGSSGLFGTAAASSTPATSTSLFGSAAKLSAPASSGGVFNSAAPAAPASTASSVFGSVASSTNTSANSANIFGSSGGAATAPGAFVFGQPASTASTVFGNSSESKSTFVFSGQENKPVTSASTSVTPFLFGAVSASTTPAAPGFNFGRTITSNTTGTSSSPFIFGAGASGSASSSITAQANPVPAFGQSSNPSTAPAFGSSTSVPVFPAGNSQQVPAFGSSSAQPPVFGQQATQPSFGSPAAPSAGSGFPFGNNANFNFNSTNSSGGVFTFNANSGSTTQPPPPGYMFNAAAPGFNMGTNGRTTPASTISTRKIKTARRRK</sequence>
<keyword evidence="13" id="KW-0906">Nuclear pore complex</keyword>
<dbReference type="GO" id="GO:0008139">
    <property type="term" value="F:nuclear localization sequence binding"/>
    <property type="evidence" value="ECO:0000318"/>
    <property type="project" value="GO_Central"/>
</dbReference>
<evidence type="ECO:0000256" key="16">
    <source>
        <dbReference type="ARBA" id="ARBA00060842"/>
    </source>
</evidence>
<evidence type="ECO:0000256" key="3">
    <source>
        <dbReference type="ARBA" id="ARBA00004567"/>
    </source>
</evidence>
<feature type="compositionally biased region" description="Polar residues" evidence="20">
    <location>
        <begin position="198"/>
        <end position="207"/>
    </location>
</feature>
<evidence type="ECO:0000259" key="21">
    <source>
        <dbReference type="PROSITE" id="PS01358"/>
    </source>
</evidence>
<keyword evidence="11" id="KW-0811">Translocation</keyword>
<evidence type="ECO:0000256" key="15">
    <source>
        <dbReference type="ARBA" id="ARBA00023242"/>
    </source>
</evidence>
<evidence type="ECO:0000256" key="13">
    <source>
        <dbReference type="ARBA" id="ARBA00023132"/>
    </source>
</evidence>
<evidence type="ECO:0000256" key="9">
    <source>
        <dbReference type="ARBA" id="ARBA00022833"/>
    </source>
</evidence>
<dbReference type="Pfam" id="PF00641">
    <property type="entry name" value="Zn_ribbon_RanBP"/>
    <property type="match status" value="5"/>
</dbReference>
<evidence type="ECO:0000256" key="7">
    <source>
        <dbReference type="ARBA" id="ARBA00022771"/>
    </source>
</evidence>
<evidence type="ECO:0000256" key="10">
    <source>
        <dbReference type="ARBA" id="ARBA00022927"/>
    </source>
</evidence>
<feature type="domain" description="RanBP2-type" evidence="21">
    <location>
        <begin position="728"/>
        <end position="747"/>
    </location>
</feature>
<feature type="region of interest" description="Disordered" evidence="20">
    <location>
        <begin position="1"/>
        <end position="42"/>
    </location>
</feature>
<feature type="domain" description="RanBP2-type" evidence="21">
    <location>
        <begin position="850"/>
        <end position="869"/>
    </location>
</feature>
<protein>
    <recommendedName>
        <fullName evidence="17">Nuclear pore complex protein Nup153</fullName>
    </recommendedName>
    <alternativeName>
        <fullName evidence="19">153 kDa nucleoporin</fullName>
    </alternativeName>
    <alternativeName>
        <fullName evidence="18">Nucleoporin Nup153</fullName>
    </alternativeName>
</protein>
<keyword evidence="4" id="KW-0813">Transport</keyword>
<evidence type="ECO:0000256" key="14">
    <source>
        <dbReference type="ARBA" id="ARBA00023136"/>
    </source>
</evidence>
<feature type="region of interest" description="Disordered" evidence="20">
    <location>
        <begin position="1502"/>
        <end position="1532"/>
    </location>
</feature>
<keyword evidence="8" id="KW-0509">mRNA transport</keyword>
<feature type="region of interest" description="Disordered" evidence="20">
    <location>
        <begin position="690"/>
        <end position="715"/>
    </location>
</feature>
<evidence type="ECO:0000256" key="18">
    <source>
        <dbReference type="ARBA" id="ARBA00078197"/>
    </source>
</evidence>
<dbReference type="InterPro" id="IPR026054">
    <property type="entry name" value="Nucleoporin"/>
</dbReference>
<dbReference type="Pfam" id="PF08604">
    <property type="entry name" value="Nup153"/>
    <property type="match status" value="1"/>
</dbReference>
<evidence type="ECO:0000256" key="20">
    <source>
        <dbReference type="SAM" id="MobiDB-lite"/>
    </source>
</evidence>
<feature type="domain" description="RanBP2-type" evidence="21">
    <location>
        <begin position="663"/>
        <end position="682"/>
    </location>
</feature>
<proteinExistence type="inferred from homology"/>
<keyword evidence="15" id="KW-0539">Nucleus</keyword>
<keyword evidence="6" id="KW-0677">Repeat</keyword>
<feature type="region of interest" description="Disordered" evidence="20">
    <location>
        <begin position="401"/>
        <end position="469"/>
    </location>
</feature>
<dbReference type="GO" id="GO:0017056">
    <property type="term" value="F:structural constituent of nuclear pore"/>
    <property type="evidence" value="ECO:0000318"/>
    <property type="project" value="GO_Central"/>
</dbReference>
<dbReference type="GO" id="GO:0003677">
    <property type="term" value="F:DNA binding"/>
    <property type="evidence" value="ECO:0007669"/>
    <property type="project" value="UniProtKB-KW"/>
</dbReference>
<feature type="compositionally biased region" description="Polar residues" evidence="20">
    <location>
        <begin position="401"/>
        <end position="413"/>
    </location>
</feature>
<evidence type="ECO:0000256" key="11">
    <source>
        <dbReference type="ARBA" id="ARBA00023010"/>
    </source>
</evidence>
<dbReference type="InterPro" id="IPR036443">
    <property type="entry name" value="Znf_RanBP2_sf"/>
</dbReference>
<evidence type="ECO:0000256" key="6">
    <source>
        <dbReference type="ARBA" id="ARBA00022737"/>
    </source>
</evidence>
<dbReference type="Proteomes" id="UP000186698">
    <property type="component" value="Chromosome 6L"/>
</dbReference>
<evidence type="ECO:0000313" key="22">
    <source>
        <dbReference type="Proteomes" id="UP000186698"/>
    </source>
</evidence>
<keyword evidence="22" id="KW-1185">Reference proteome</keyword>
<feature type="compositionally biased region" description="Gly residues" evidence="20">
    <location>
        <begin position="1"/>
        <end position="16"/>
    </location>
</feature>
<dbReference type="PANTHER" id="PTHR23193:SF23">
    <property type="entry name" value="NUCLEAR PORE COMPLEX PROTEIN NUP153"/>
    <property type="match status" value="1"/>
</dbReference>
<keyword evidence="7" id="KW-0863">Zinc-finger</keyword>
<dbReference type="RefSeq" id="XP_041421249.1">
    <property type="nucleotide sequence ID" value="XM_041565315.1"/>
</dbReference>
<feature type="region of interest" description="Disordered" evidence="20">
    <location>
        <begin position="1559"/>
        <end position="1608"/>
    </location>
</feature>
<feature type="domain" description="RanBP2-type" evidence="21">
    <location>
        <begin position="798"/>
        <end position="817"/>
    </location>
</feature>
<evidence type="ECO:0000256" key="2">
    <source>
        <dbReference type="ARBA" id="ARBA00004126"/>
    </source>
</evidence>
<feature type="compositionally biased region" description="Low complexity" evidence="20">
    <location>
        <begin position="1522"/>
        <end position="1532"/>
    </location>
</feature>
<dbReference type="GO" id="GO:0031965">
    <property type="term" value="C:nuclear membrane"/>
    <property type="evidence" value="ECO:0007669"/>
    <property type="project" value="UniProtKB-SubCell"/>
</dbReference>
<dbReference type="GO" id="GO:0006606">
    <property type="term" value="P:protein import into nucleus"/>
    <property type="evidence" value="ECO:0000318"/>
    <property type="project" value="GO_Central"/>
</dbReference>
<comment type="cofactor">
    <cofactor evidence="1">
        <name>Zn(2+)</name>
        <dbReference type="ChEBI" id="CHEBI:29105"/>
    </cofactor>
</comment>
<feature type="region of interest" description="Disordered" evidence="20">
    <location>
        <begin position="336"/>
        <end position="377"/>
    </location>
</feature>
<dbReference type="FunFam" id="4.10.1060.10:FF:000001">
    <property type="entry name" value="Nuclear pore complex protein Nup153"/>
    <property type="match status" value="4"/>
</dbReference>
<comment type="similarity">
    <text evidence="16">Belongs to the NUP153 family.</text>
</comment>
<dbReference type="GO" id="GO:0006405">
    <property type="term" value="P:RNA export from nucleus"/>
    <property type="evidence" value="ECO:0000318"/>
    <property type="project" value="GO_Central"/>
</dbReference>
<dbReference type="SMART" id="SM00547">
    <property type="entry name" value="ZnF_RBZ"/>
    <property type="match status" value="5"/>
</dbReference>
<keyword evidence="10" id="KW-0653">Protein transport</keyword>
<dbReference type="OrthoDB" id="79830at2759"/>
<feature type="compositionally biased region" description="Polar residues" evidence="20">
    <location>
        <begin position="1502"/>
        <end position="1521"/>
    </location>
</feature>
<feature type="compositionally biased region" description="Polar residues" evidence="20">
    <location>
        <begin position="27"/>
        <end position="42"/>
    </location>
</feature>
<dbReference type="GO" id="GO:0005643">
    <property type="term" value="C:nuclear pore"/>
    <property type="evidence" value="ECO:0000318"/>
    <property type="project" value="GO_Central"/>
</dbReference>
<dbReference type="GO" id="GO:0051028">
    <property type="term" value="P:mRNA transport"/>
    <property type="evidence" value="ECO:0007669"/>
    <property type="project" value="UniProtKB-KW"/>
</dbReference>
<feature type="compositionally biased region" description="Polar residues" evidence="20">
    <location>
        <begin position="423"/>
        <end position="436"/>
    </location>
</feature>
<evidence type="ECO:0000256" key="12">
    <source>
        <dbReference type="ARBA" id="ARBA00023125"/>
    </source>
</evidence>
<dbReference type="PROSITE" id="PS01358">
    <property type="entry name" value="ZF_RANBP2_1"/>
    <property type="match status" value="5"/>
</dbReference>
<feature type="domain" description="RanBP2-type" evidence="21">
    <location>
        <begin position="914"/>
        <end position="933"/>
    </location>
</feature>
<accession>A0A8J1KYA8</accession>
<evidence type="ECO:0000256" key="4">
    <source>
        <dbReference type="ARBA" id="ARBA00022448"/>
    </source>
</evidence>
<dbReference type="SUPFAM" id="SSF90209">
    <property type="entry name" value="Ran binding protein zinc finger-like"/>
    <property type="match status" value="4"/>
</dbReference>
<evidence type="ECO:0000313" key="23">
    <source>
        <dbReference type="RefSeq" id="XP_041421249.1"/>
    </source>
</evidence>
<dbReference type="InterPro" id="IPR013913">
    <property type="entry name" value="Nup153_N"/>
</dbReference>
<keyword evidence="9" id="KW-0862">Zinc</keyword>
<dbReference type="PANTHER" id="PTHR23193">
    <property type="entry name" value="NUCLEAR PORE COMPLEX PROTEIN NUP"/>
    <property type="match status" value="1"/>
</dbReference>
<keyword evidence="12" id="KW-0238">DNA-binding</keyword>
<reference evidence="23" key="1">
    <citation type="submission" date="2025-08" db="UniProtKB">
        <authorList>
            <consortium name="RefSeq"/>
        </authorList>
    </citation>
    <scope>IDENTIFICATION</scope>
    <source>
        <strain evidence="23">J_2021</strain>
        <tissue evidence="23">Erythrocytes</tissue>
    </source>
</reference>
<dbReference type="InterPro" id="IPR001876">
    <property type="entry name" value="Znf_RanBP2"/>
</dbReference>
<comment type="subcellular location">
    <subcellularLocation>
        <location evidence="2">Nucleus membrane</location>
    </subcellularLocation>
    <subcellularLocation>
        <location evidence="3">Nucleus</location>
        <location evidence="3">Nuclear pore complex</location>
    </subcellularLocation>
</comment>
<evidence type="ECO:0000256" key="19">
    <source>
        <dbReference type="ARBA" id="ARBA00079437"/>
    </source>
</evidence>
<dbReference type="GO" id="GO:0008270">
    <property type="term" value="F:zinc ion binding"/>
    <property type="evidence" value="ECO:0007669"/>
    <property type="project" value="UniProtKB-KW"/>
</dbReference>
<keyword evidence="5" id="KW-0479">Metal-binding</keyword>
<evidence type="ECO:0000256" key="8">
    <source>
        <dbReference type="ARBA" id="ARBA00022816"/>
    </source>
</evidence>
<keyword evidence="14" id="KW-0472">Membrane</keyword>
<dbReference type="GeneID" id="398374"/>
<evidence type="ECO:0000256" key="17">
    <source>
        <dbReference type="ARBA" id="ARBA00068609"/>
    </source>
</evidence>
<dbReference type="Gene3D" id="4.10.1060.10">
    <property type="entry name" value="Zinc finger, RanBP2-type"/>
    <property type="match status" value="5"/>
</dbReference>
<feature type="region of interest" description="Disordered" evidence="20">
    <location>
        <begin position="189"/>
        <end position="212"/>
    </location>
</feature>
<dbReference type="CTD" id="398374"/>
<evidence type="ECO:0000256" key="1">
    <source>
        <dbReference type="ARBA" id="ARBA00001947"/>
    </source>
</evidence>
<gene>
    <name evidence="23" type="primary">nup153.L</name>
    <name evidence="23" type="synonym">n153</name>
    <name evidence="23" type="synonym">nup153</name>
</gene>
<feature type="compositionally biased region" description="Polar residues" evidence="20">
    <location>
        <begin position="1584"/>
        <end position="1598"/>
    </location>
</feature>
<name>A0A8J1KYA8_XENLA</name>
<feature type="compositionally biased region" description="Polar residues" evidence="20">
    <location>
        <begin position="701"/>
        <end position="715"/>
    </location>
</feature>
<feature type="compositionally biased region" description="Basic residues" evidence="20">
    <location>
        <begin position="1599"/>
        <end position="1608"/>
    </location>
</feature>